<dbReference type="InterPro" id="IPR051465">
    <property type="entry name" value="Cell_Envelope_Struct_Comp"/>
</dbReference>
<dbReference type="PANTHER" id="PTHR43308:SF5">
    <property type="entry name" value="S-LAYER PROTEIN _ PEPTIDOGLYCAN ENDO-BETA-N-ACETYLGLUCOSAMINIDASE"/>
    <property type="match status" value="1"/>
</dbReference>
<dbReference type="InterPro" id="IPR001119">
    <property type="entry name" value="SLH_dom"/>
</dbReference>
<dbReference type="Gene3D" id="2.60.120.260">
    <property type="entry name" value="Galactose-binding domain-like"/>
    <property type="match status" value="2"/>
</dbReference>
<evidence type="ECO:0000313" key="7">
    <source>
        <dbReference type="Proteomes" id="UP000199050"/>
    </source>
</evidence>
<evidence type="ECO:0000256" key="2">
    <source>
        <dbReference type="SAM" id="SignalP"/>
    </source>
</evidence>
<dbReference type="PROSITE" id="PS51175">
    <property type="entry name" value="CBM6"/>
    <property type="match status" value="2"/>
</dbReference>
<keyword evidence="6" id="KW-0269">Exonuclease</keyword>
<dbReference type="PROSITE" id="PS51272">
    <property type="entry name" value="SLH"/>
    <property type="match status" value="3"/>
</dbReference>
<dbReference type="GO" id="GO:0004519">
    <property type="term" value="F:endonuclease activity"/>
    <property type="evidence" value="ECO:0007669"/>
    <property type="project" value="UniProtKB-KW"/>
</dbReference>
<keyword evidence="1 2" id="KW-0732">Signal</keyword>
<evidence type="ECO:0000313" key="6">
    <source>
        <dbReference type="EMBL" id="SDK32457.1"/>
    </source>
</evidence>
<dbReference type="InterPro" id="IPR008964">
    <property type="entry name" value="Invasin/intimin_cell_adhesion"/>
</dbReference>
<feature type="chain" id="PRO_5038346090" evidence="2">
    <location>
        <begin position="23"/>
        <end position="1544"/>
    </location>
</feature>
<feature type="domain" description="LTD" evidence="5">
    <location>
        <begin position="421"/>
        <end position="554"/>
    </location>
</feature>
<protein>
    <submittedName>
        <fullName evidence="6">Metal-dependent hydrolase, endonuclease/exonuclease/phosphatase family</fullName>
    </submittedName>
</protein>
<sequence length="1544" mass="163878">MRRKAIAYMLSAVMLVSMFAGMGVSGASAQAGEAKLKIMSFNVLTSLNQPIEREYNGQSRGQMLTALIDGKQPDSMGLNEVTQDWLNYLNDYVSAYNYQNGATYAVTGTKAEDGTTALTSGYSEYSPILYRSDLYDIEKFGGYWFSETPDIKTSKYTDILDAQGKLLYKGMSNSRVMSYAVFKTKGTNEIAYIQVNSHYDHQSSDYVQRLCSIQVKSTADELAAIYNAPVVLTGDINSTEQSGAYQYLADGSNGYLNAKYVSNTYSTLPSSAGFGENYHGETKDVIDHIFISAGNIGVYKHDIISNPYLSDHSAVYAELSLHHMPKLDGIEVNQNAVSDFSGDRFAYNLYLSEGQLSLTLKHNAEYTVSASHNNAPYPVSAESGGQSSLSFDMAEATASILLYVTDAAGRTTIYTLNLVRESGEAHPIISEIYPNASPGFKYFEVTNAGTKSLSTDDYAFLWGNIGGDASVNWEGRLELPENRIIRPGASVVFWFTYNTDGVFAHEPTVADFNTHYYTSLTEDNLLIVGTSQAFKGYSVSASDPNQTASFTMGANKDRGMRIAYAKDSDGQAYGWTKKSTNSAFNGPSVSVSSYKSISAKDLTTSQLFKFKYVEGQTTAGASDVLELSYASPGVYDKRVGNEPKDAYTRIEAGEYDTYSLVHAEGDNLGGSLAGSWAFYSNVQFGDDGADSAVFSAAVKESNASGSVDIYIDGSSDGSLTGARKIGSLTTTPTAADWSVFKTFTCSFSERITGTHHVTLVFRPNAGKTYVGNLDYFVFHPYVAKADLAELTAISFKLDGEPLTADTALNATRKKNTYTLSAEADYLPSDADFSIKWSSSRPDIAAVHETTGQINVLKYGDFTVQASVYSNYKLFDSYATPVLSTQYKVSAFSSIEGEWASLFTPGAGKTPNAKKAAAAATGLSSNLTNGFNYIGDVVDGSSLTLSSVDFGMSGIQSFVMNMALKSSNCGGTVTLYADTVDEAHRIGTLTAAVAPDAPDNYNTYLPYTGTVEQSVTGVHDLILSFSTERTYVGNIDYLVFEQLGTAPSEGGDTVKPVIALLGQNPVTVDVGADYSDAGAQASDDRDGDITDRIITAFSWNGLPADEIRTVTEATYKVHYNVQDTAGNTAAEVTRTVIIAASANPPGNPNPETPAPIAPVAVPGLPAGVQQLVQADLKPEGAGSFTVQWSPEKETLLLPADAAGTVAASGTLKLVKEALVLELSGQTLRKLLAAAGEGAQAAQIRITAAAADSGLITQATQRANVPGAVEWTAAGGVYSLEAGAADSSGNLLVSTSASALENETVTLTLKAGADSIADPELLGVYAIGTGGAPVYAGGRWSGGEIAAEVPLNGQYAVLAYSRSFLDVGDHHWARTVIARIAAKHVIEGVGDTRFEPQKALTRAEFAAMLVRLLGLDPASGSGNTAGFADVPHEAWYASAVETAAQAGLVKGRSGSGYEPEGTVTRQEMAVMLVRAYELKAGQPLASPAQNGFADADQIGAWAGGAVAAASAAGLLQGRGDGQFAPQEQLTRAESVQVLYNLLHSLK</sequence>
<dbReference type="STRING" id="1174501.SAMN05216192_13832"/>
<dbReference type="Gene3D" id="2.60.40.1080">
    <property type="match status" value="1"/>
</dbReference>
<accession>A0A1G9AYW0</accession>
<dbReference type="Pfam" id="PF00395">
    <property type="entry name" value="SLH"/>
    <property type="match status" value="3"/>
</dbReference>
<dbReference type="SUPFAM" id="SSF56219">
    <property type="entry name" value="DNase I-like"/>
    <property type="match status" value="1"/>
</dbReference>
<feature type="domain" description="SLH" evidence="4">
    <location>
        <begin position="1358"/>
        <end position="1421"/>
    </location>
</feature>
<evidence type="ECO:0000256" key="1">
    <source>
        <dbReference type="ARBA" id="ARBA00022729"/>
    </source>
</evidence>
<keyword evidence="6" id="KW-0255">Endonuclease</keyword>
<dbReference type="InterPro" id="IPR005084">
    <property type="entry name" value="CBM6"/>
</dbReference>
<dbReference type="GO" id="GO:0030246">
    <property type="term" value="F:carbohydrate binding"/>
    <property type="evidence" value="ECO:0007669"/>
    <property type="project" value="InterPro"/>
</dbReference>
<dbReference type="InterPro" id="IPR032179">
    <property type="entry name" value="Cry22Aa_Ig-like"/>
</dbReference>
<dbReference type="GO" id="GO:0004527">
    <property type="term" value="F:exonuclease activity"/>
    <property type="evidence" value="ECO:0007669"/>
    <property type="project" value="UniProtKB-KW"/>
</dbReference>
<dbReference type="InterPro" id="IPR001322">
    <property type="entry name" value="Lamin_tail_dom"/>
</dbReference>
<organism evidence="6 7">
    <name type="scientific">Paenibacillus typhae</name>
    <dbReference type="NCBI Taxonomy" id="1174501"/>
    <lineage>
        <taxon>Bacteria</taxon>
        <taxon>Bacillati</taxon>
        <taxon>Bacillota</taxon>
        <taxon>Bacilli</taxon>
        <taxon>Bacillales</taxon>
        <taxon>Paenibacillaceae</taxon>
        <taxon>Paenibacillus</taxon>
    </lineage>
</organism>
<dbReference type="InterPro" id="IPR008979">
    <property type="entry name" value="Galactose-bd-like_sf"/>
</dbReference>
<keyword evidence="6" id="KW-0540">Nuclease</keyword>
<dbReference type="InterPro" id="IPR006584">
    <property type="entry name" value="Cellulose-bd_IV"/>
</dbReference>
<reference evidence="7" key="1">
    <citation type="submission" date="2016-10" db="EMBL/GenBank/DDBJ databases">
        <authorList>
            <person name="Varghese N."/>
            <person name="Submissions S."/>
        </authorList>
    </citation>
    <scope>NUCLEOTIDE SEQUENCE [LARGE SCALE GENOMIC DNA]</scope>
    <source>
        <strain evidence="7">CGMCC 1.11012</strain>
    </source>
</reference>
<keyword evidence="6" id="KW-0378">Hydrolase</keyword>
<dbReference type="InterPro" id="IPR013783">
    <property type="entry name" value="Ig-like_fold"/>
</dbReference>
<feature type="domain" description="CBM6" evidence="3">
    <location>
        <begin position="639"/>
        <end position="779"/>
    </location>
</feature>
<dbReference type="InterPro" id="IPR036691">
    <property type="entry name" value="Endo/exonu/phosph_ase_sf"/>
</dbReference>
<dbReference type="Pfam" id="PF03422">
    <property type="entry name" value="CBM_6"/>
    <property type="match status" value="2"/>
</dbReference>
<dbReference type="SMART" id="SM00606">
    <property type="entry name" value="CBD_IV"/>
    <property type="match status" value="2"/>
</dbReference>
<gene>
    <name evidence="6" type="ORF">SAMN05216192_13832</name>
</gene>
<dbReference type="CDD" id="cd04084">
    <property type="entry name" value="CBM6_xylanase-like"/>
    <property type="match status" value="2"/>
</dbReference>
<dbReference type="RefSeq" id="WP_090717967.1">
    <property type="nucleotide sequence ID" value="NZ_CBCSKY010000014.1"/>
</dbReference>
<feature type="domain" description="SLH" evidence="4">
    <location>
        <begin position="1487"/>
        <end position="1544"/>
    </location>
</feature>
<dbReference type="Gene3D" id="3.60.10.10">
    <property type="entry name" value="Endonuclease/exonuclease/phosphatase"/>
    <property type="match status" value="1"/>
</dbReference>
<dbReference type="EMBL" id="FNDX01000038">
    <property type="protein sequence ID" value="SDK32457.1"/>
    <property type="molecule type" value="Genomic_DNA"/>
</dbReference>
<keyword evidence="7" id="KW-1185">Reference proteome</keyword>
<dbReference type="PANTHER" id="PTHR43308">
    <property type="entry name" value="OUTER MEMBRANE PROTEIN ALPHA-RELATED"/>
    <property type="match status" value="1"/>
</dbReference>
<dbReference type="SUPFAM" id="SSF49785">
    <property type="entry name" value="Galactose-binding domain-like"/>
    <property type="match status" value="2"/>
</dbReference>
<feature type="domain" description="SLH" evidence="4">
    <location>
        <begin position="1422"/>
        <end position="1484"/>
    </location>
</feature>
<dbReference type="InterPro" id="IPR005135">
    <property type="entry name" value="Endo/exonuclease/phosphatase"/>
</dbReference>
<dbReference type="OrthoDB" id="9802318at2"/>
<evidence type="ECO:0000259" key="5">
    <source>
        <dbReference type="PROSITE" id="PS51841"/>
    </source>
</evidence>
<name>A0A1G9AYW0_9BACL</name>
<proteinExistence type="predicted"/>
<dbReference type="PROSITE" id="PS51841">
    <property type="entry name" value="LTD"/>
    <property type="match status" value="1"/>
</dbReference>
<dbReference type="Pfam" id="PF03372">
    <property type="entry name" value="Exo_endo_phos"/>
    <property type="match status" value="1"/>
</dbReference>
<dbReference type="Pfam" id="PF16403">
    <property type="entry name" value="Bact_surface_Ig-like"/>
    <property type="match status" value="1"/>
</dbReference>
<dbReference type="Gene3D" id="2.60.40.10">
    <property type="entry name" value="Immunoglobulins"/>
    <property type="match status" value="1"/>
</dbReference>
<feature type="signal peptide" evidence="2">
    <location>
        <begin position="1"/>
        <end position="22"/>
    </location>
</feature>
<dbReference type="SUPFAM" id="SSF49373">
    <property type="entry name" value="Invasin/intimin cell-adhesion fragments"/>
    <property type="match status" value="1"/>
</dbReference>
<dbReference type="Proteomes" id="UP000199050">
    <property type="component" value="Unassembled WGS sequence"/>
</dbReference>
<evidence type="ECO:0000259" key="4">
    <source>
        <dbReference type="PROSITE" id="PS51272"/>
    </source>
</evidence>
<feature type="domain" description="CBM6" evidence="3">
    <location>
        <begin position="892"/>
        <end position="1040"/>
    </location>
</feature>
<evidence type="ECO:0000259" key="3">
    <source>
        <dbReference type="PROSITE" id="PS51175"/>
    </source>
</evidence>